<keyword evidence="3" id="KW-1185">Reference proteome</keyword>
<accession>A0A7X0PLX9</accession>
<dbReference type="SUPFAM" id="SSF50998">
    <property type="entry name" value="Quinoprotein alcohol dehydrogenase-like"/>
    <property type="match status" value="1"/>
</dbReference>
<organism evidence="2 3">
    <name type="scientific">Acidovorax soli</name>
    <dbReference type="NCBI Taxonomy" id="592050"/>
    <lineage>
        <taxon>Bacteria</taxon>
        <taxon>Pseudomonadati</taxon>
        <taxon>Pseudomonadota</taxon>
        <taxon>Betaproteobacteria</taxon>
        <taxon>Burkholderiales</taxon>
        <taxon>Comamonadaceae</taxon>
        <taxon>Acidovorax</taxon>
    </lineage>
</organism>
<feature type="region of interest" description="Disordered" evidence="1">
    <location>
        <begin position="810"/>
        <end position="836"/>
    </location>
</feature>
<protein>
    <recommendedName>
        <fullName evidence="4">WD40 repeat</fullName>
    </recommendedName>
</protein>
<name>A0A7X0PLX9_9BURK</name>
<evidence type="ECO:0008006" key="4">
    <source>
        <dbReference type="Google" id="ProtNLM"/>
    </source>
</evidence>
<dbReference type="EMBL" id="JACHLK010000027">
    <property type="protein sequence ID" value="MBB6564064.1"/>
    <property type="molecule type" value="Genomic_DNA"/>
</dbReference>
<dbReference type="Gene3D" id="2.130.10.10">
    <property type="entry name" value="YVTN repeat-like/Quinoprotein amine dehydrogenase"/>
    <property type="match status" value="1"/>
</dbReference>
<evidence type="ECO:0000313" key="3">
    <source>
        <dbReference type="Proteomes" id="UP000575083"/>
    </source>
</evidence>
<dbReference type="RefSeq" id="WP_184865697.1">
    <property type="nucleotide sequence ID" value="NZ_JACHLK010000027.1"/>
</dbReference>
<dbReference type="InterPro" id="IPR015943">
    <property type="entry name" value="WD40/YVTN_repeat-like_dom_sf"/>
</dbReference>
<comment type="caution">
    <text evidence="2">The sequence shown here is derived from an EMBL/GenBank/DDBJ whole genome shotgun (WGS) entry which is preliminary data.</text>
</comment>
<dbReference type="Proteomes" id="UP000575083">
    <property type="component" value="Unassembled WGS sequence"/>
</dbReference>
<dbReference type="InterPro" id="IPR011047">
    <property type="entry name" value="Quinoprotein_ADH-like_sf"/>
</dbReference>
<evidence type="ECO:0000313" key="2">
    <source>
        <dbReference type="EMBL" id="MBB6564064.1"/>
    </source>
</evidence>
<feature type="compositionally biased region" description="Acidic residues" evidence="1">
    <location>
        <begin position="609"/>
        <end position="625"/>
    </location>
</feature>
<feature type="compositionally biased region" description="Acidic residues" evidence="1">
    <location>
        <begin position="811"/>
        <end position="821"/>
    </location>
</feature>
<gene>
    <name evidence="2" type="ORF">HNP48_006790</name>
</gene>
<dbReference type="AlphaFoldDB" id="A0A7X0PLX9"/>
<feature type="region of interest" description="Disordered" evidence="1">
    <location>
        <begin position="601"/>
        <end position="630"/>
    </location>
</feature>
<reference evidence="2 3" key="1">
    <citation type="submission" date="2020-08" db="EMBL/GenBank/DDBJ databases">
        <title>Functional genomics of gut bacteria from endangered species of beetles.</title>
        <authorList>
            <person name="Carlos-Shanley C."/>
        </authorList>
    </citation>
    <scope>NUCLEOTIDE SEQUENCE [LARGE SCALE GENOMIC DNA]</scope>
    <source>
        <strain evidence="2 3">S00198</strain>
    </source>
</reference>
<dbReference type="Gene3D" id="2.40.10.480">
    <property type="match status" value="1"/>
</dbReference>
<sequence>MPSLRFVPLAEVAHLLPADSPLAERLRTAPEDFEDETAAWITGDVQWPELPLDTPLVADGGLRQLAQAQPATVALPRRAPYLVLVEGGLAIGGALTASDIYGTTHLIVRGDLQVQHAVLGGQWLYVQGACVVAGLLWGHGRHGGLQVDGGLTARVALFTDAYPVQVAGGEQVEFLLDEVRGGPSLAEFSSEIAGLVFLPEYFDGIDDGTDGIGDLLDRDRVVAAVRAGDSPVRASSDIHADLPLASDLFADEAISVANILAVVNSPIVTHKEKKAPGWFGQTDFSLCRRHVDADGDQRDDNVFITVWKTWDFYLSVEHEPTRKGLLARLSAAVLRKPIPFTEVTTLLYRGYTEGTADGWKVLDAEAPAEAREAGTKAWRGVLDYVRRAVGQSRAGYPLHHRLQAELTPRRIEQFTDIPYFTEEFNDWWDSDKNGDWHGDVWVGARQPCLHEGEPYGRALKLSWENGEARPGDDSDDAYAAYQLDIDEARSGPPRVEFQYTQRQSEAKATLPRGAVDHIARLLRLYAQVEAAIQGQHEKQQAERAEARRIEAAVRLLATPPLAPDLPDAAVFPVELMLLSEQWQNGGEGYVAAIRAHQYAMAEHAPQADGESDGEEGEDPSTDDLPEDPRKASAPTVLQLARVVNRHADEALAERFRQRFAFAPDAFVRTAAKAGQFIGPAFLLADGRMLARIGPTYSDTVHWVQIEGTALTPLPALQGLGRSADGQCFAQSDGTHITTHRGFGGPQIAQWPLPHGNEGIPESMGLVGGALGRRCDEIIPFNDGQRVLLRNPTGIYLLGASQGAQRLHPQEFDEGEDGEDDGGPYTWPKNHEDAAEGEPAGQLLSMDMLHMALSPDERFIAVGDQDSTHILLDAAGHPVRTLATQSSYPHHARFSHDGARLWFNSCHLYNGITIATAVDAADDAEGTVVDAQWRVYASATLPGQVVMGDADGYLHALDDEGRTLWRHHVGSSISAIEASPDGSTLLVGSYGGYLAVLERKETGLDPYSIGTSPYTEVRRWIFWRSEDAPLRW</sequence>
<proteinExistence type="predicted"/>
<evidence type="ECO:0000256" key="1">
    <source>
        <dbReference type="SAM" id="MobiDB-lite"/>
    </source>
</evidence>